<name>A0A1Q9CJ68_SYMMI</name>
<dbReference type="AlphaFoldDB" id="A0A1Q9CJ68"/>
<dbReference type="Proteomes" id="UP000186817">
    <property type="component" value="Unassembled WGS sequence"/>
</dbReference>
<keyword evidence="3" id="KW-1185">Reference proteome</keyword>
<evidence type="ECO:0000256" key="1">
    <source>
        <dbReference type="SAM" id="MobiDB-lite"/>
    </source>
</evidence>
<protein>
    <submittedName>
        <fullName evidence="2">Uncharacterized protein</fullName>
    </submittedName>
</protein>
<accession>A0A1Q9CJ68</accession>
<sequence>MRPAAPFAGRSTKAAALVTLSPAAAEFLPEGDVQQWGWNVRASDLLQLPTPLRLMEPRELLDSDRRELDSQPKHGPKVEFLVSESEMSALTRPSRGDLRVELPRSRTTKVEDQADKELADDDEFDSFSEVRAGKLGLELLRKDDGTDDSLPRTPADVNSDMEAGCELAPDDGGAGNAGTFAWGAGESFVGAGNAGTFAWGAGESFVGRQIVELAAGADLGAAGRIVLTMGFIGIIGICSIKGGGVIKVTVVLGRTNSCDRPQLSKFSPRGLVMASGADSWAALAVQLVEYAGVHTSTILSSAPTVSSDAAATFGGGETVEIATSLARWPMEASRSGVDGVLAMTPGGQGVSFPPGSKGQVAPWAIDIKTLEFIGAGSKIGVQPLLRQHASSGASRARARAFDPLRTARFVDIFILAHASGHRDITMAAKVVALDLPLHNTQPRAGGRVLTRKSLFSRMWAQPKPGYRALAFGGWFSTVIRLALGVGHTAGFPPPLPPLLFAGRLTCGHYKPVQLTLRPHSDDELSLGLGVARAFFDAFSLDGGPLGEWLGLRALPRWPGLLRLRVIRAEHLAPFVPSLHPRDLSPHWVAFIDNIAGQFALMKDDGEAPSRILASFWGLLVAADKSRAPSEANVSDSMGDDSCARAEGWTRVRALVELEKHCAGVEVQASANDSFACKYDIGFMLAMRKDGEQHVPATWLVKGEG</sequence>
<gene>
    <name evidence="2" type="ORF">AK812_SmicGene36332</name>
</gene>
<feature type="region of interest" description="Disordered" evidence="1">
    <location>
        <begin position="142"/>
        <end position="161"/>
    </location>
</feature>
<reference evidence="2 3" key="1">
    <citation type="submission" date="2016-02" db="EMBL/GenBank/DDBJ databases">
        <title>Genome analysis of coral dinoflagellate symbionts highlights evolutionary adaptations to a symbiotic lifestyle.</title>
        <authorList>
            <person name="Aranda M."/>
            <person name="Li Y."/>
            <person name="Liew Y.J."/>
            <person name="Baumgarten S."/>
            <person name="Simakov O."/>
            <person name="Wilson M."/>
            <person name="Piel J."/>
            <person name="Ashoor H."/>
            <person name="Bougouffa S."/>
            <person name="Bajic V.B."/>
            <person name="Ryu T."/>
            <person name="Ravasi T."/>
            <person name="Bayer T."/>
            <person name="Micklem G."/>
            <person name="Kim H."/>
            <person name="Bhak J."/>
            <person name="Lajeunesse T.C."/>
            <person name="Voolstra C.R."/>
        </authorList>
    </citation>
    <scope>NUCLEOTIDE SEQUENCE [LARGE SCALE GENOMIC DNA]</scope>
    <source>
        <strain evidence="2 3">CCMP2467</strain>
    </source>
</reference>
<organism evidence="2 3">
    <name type="scientific">Symbiodinium microadriaticum</name>
    <name type="common">Dinoflagellate</name>
    <name type="synonym">Zooxanthella microadriatica</name>
    <dbReference type="NCBI Taxonomy" id="2951"/>
    <lineage>
        <taxon>Eukaryota</taxon>
        <taxon>Sar</taxon>
        <taxon>Alveolata</taxon>
        <taxon>Dinophyceae</taxon>
        <taxon>Suessiales</taxon>
        <taxon>Symbiodiniaceae</taxon>
        <taxon>Symbiodinium</taxon>
    </lineage>
</organism>
<evidence type="ECO:0000313" key="3">
    <source>
        <dbReference type="Proteomes" id="UP000186817"/>
    </source>
</evidence>
<evidence type="ECO:0000313" key="2">
    <source>
        <dbReference type="EMBL" id="OLP82971.1"/>
    </source>
</evidence>
<dbReference type="EMBL" id="LSRX01001152">
    <property type="protein sequence ID" value="OLP82971.1"/>
    <property type="molecule type" value="Genomic_DNA"/>
</dbReference>
<proteinExistence type="predicted"/>
<comment type="caution">
    <text evidence="2">The sequence shown here is derived from an EMBL/GenBank/DDBJ whole genome shotgun (WGS) entry which is preliminary data.</text>
</comment>